<gene>
    <name evidence="1" type="ORF">FNAPI_13900</name>
</gene>
<accession>A0A8H5I3F9</accession>
<name>A0A8H5I3F9_9HYPO</name>
<reference evidence="1 2" key="1">
    <citation type="submission" date="2020-05" db="EMBL/GenBank/DDBJ databases">
        <title>Identification and distribution of gene clusters putatively required for synthesis of sphingolipid metabolism inhibitors in phylogenetically diverse species of the filamentous fungus Fusarium.</title>
        <authorList>
            <person name="Kim H.-S."/>
            <person name="Busman M."/>
            <person name="Brown D.W."/>
            <person name="Divon H."/>
            <person name="Uhlig S."/>
            <person name="Proctor R.H."/>
        </authorList>
    </citation>
    <scope>NUCLEOTIDE SEQUENCE [LARGE SCALE GENOMIC DNA]</scope>
    <source>
        <strain evidence="1 2">NRRL 25196</strain>
    </source>
</reference>
<proteinExistence type="predicted"/>
<sequence>MLNKITLPVPSTTADSICQVGRAHASSVSKLFSGHLTSGRGILVDTIAAMVVPLIGMLVSSTKFGSSDDEAQSALDLLKSMKRSYLESLPPQLCSLGSTLGVSNTCLFNKVISLHKTNEEVKTLEEFYFDIVDSHDPS</sequence>
<comment type="caution">
    <text evidence="1">The sequence shown here is derived from an EMBL/GenBank/DDBJ whole genome shotgun (WGS) entry which is preliminary data.</text>
</comment>
<keyword evidence="2" id="KW-1185">Reference proteome</keyword>
<protein>
    <submittedName>
        <fullName evidence="1">NPS5</fullName>
    </submittedName>
</protein>
<dbReference type="AlphaFoldDB" id="A0A8H5I3F9"/>
<organism evidence="1 2">
    <name type="scientific">Fusarium napiforme</name>
    <dbReference type="NCBI Taxonomy" id="42672"/>
    <lineage>
        <taxon>Eukaryota</taxon>
        <taxon>Fungi</taxon>
        <taxon>Dikarya</taxon>
        <taxon>Ascomycota</taxon>
        <taxon>Pezizomycotina</taxon>
        <taxon>Sordariomycetes</taxon>
        <taxon>Hypocreomycetidae</taxon>
        <taxon>Hypocreales</taxon>
        <taxon>Nectriaceae</taxon>
        <taxon>Fusarium</taxon>
        <taxon>Fusarium fujikuroi species complex</taxon>
    </lineage>
</organism>
<dbReference type="EMBL" id="JAAOAO010001023">
    <property type="protein sequence ID" value="KAF5529369.1"/>
    <property type="molecule type" value="Genomic_DNA"/>
</dbReference>
<evidence type="ECO:0000313" key="1">
    <source>
        <dbReference type="EMBL" id="KAF5529369.1"/>
    </source>
</evidence>
<dbReference type="Proteomes" id="UP000574317">
    <property type="component" value="Unassembled WGS sequence"/>
</dbReference>
<evidence type="ECO:0000313" key="2">
    <source>
        <dbReference type="Proteomes" id="UP000574317"/>
    </source>
</evidence>